<dbReference type="InterPro" id="IPR036322">
    <property type="entry name" value="WD40_repeat_dom_sf"/>
</dbReference>
<dbReference type="AlphaFoldDB" id="A0A4E0R9I7"/>
<protein>
    <submittedName>
        <fullName evidence="7">Proteasomal ATPase-associated factor 1</fullName>
    </submittedName>
</protein>
<dbReference type="InterPro" id="IPR015943">
    <property type="entry name" value="WD40/YVTN_repeat-like_dom_sf"/>
</dbReference>
<dbReference type="InterPro" id="IPR001680">
    <property type="entry name" value="WD40_rpt"/>
</dbReference>
<dbReference type="PROSITE" id="PS50082">
    <property type="entry name" value="WD_REPEATS_2"/>
    <property type="match status" value="3"/>
</dbReference>
<dbReference type="Proteomes" id="UP000230066">
    <property type="component" value="Unassembled WGS sequence"/>
</dbReference>
<gene>
    <name evidence="7" type="ORF">D915_004526</name>
</gene>
<organism evidence="7 8">
    <name type="scientific">Fasciola hepatica</name>
    <name type="common">Liver fluke</name>
    <dbReference type="NCBI Taxonomy" id="6192"/>
    <lineage>
        <taxon>Eukaryota</taxon>
        <taxon>Metazoa</taxon>
        <taxon>Spiralia</taxon>
        <taxon>Lophotrochozoa</taxon>
        <taxon>Platyhelminthes</taxon>
        <taxon>Trematoda</taxon>
        <taxon>Digenea</taxon>
        <taxon>Plagiorchiida</taxon>
        <taxon>Echinostomata</taxon>
        <taxon>Echinostomatoidea</taxon>
        <taxon>Fasciolidae</taxon>
        <taxon>Fasciola</taxon>
    </lineage>
</organism>
<reference evidence="7" key="1">
    <citation type="submission" date="2019-03" db="EMBL/GenBank/DDBJ databases">
        <title>Improved annotation for the trematode Fasciola hepatica.</title>
        <authorList>
            <person name="Choi Y.-J."/>
            <person name="Martin J."/>
            <person name="Mitreva M."/>
        </authorList>
    </citation>
    <scope>NUCLEOTIDE SEQUENCE [LARGE SCALE GENOMIC DNA]</scope>
</reference>
<dbReference type="PANTHER" id="PTHR19857">
    <property type="entry name" value="MITOCHONDRIAL DIVISION PROTEIN 1-RELATED"/>
    <property type="match status" value="1"/>
</dbReference>
<dbReference type="InterPro" id="IPR019775">
    <property type="entry name" value="WD40_repeat_CS"/>
</dbReference>
<dbReference type="InterPro" id="IPR051179">
    <property type="entry name" value="WD_repeat_multifunction"/>
</dbReference>
<dbReference type="GO" id="GO:0000502">
    <property type="term" value="C:proteasome complex"/>
    <property type="evidence" value="ECO:0007669"/>
    <property type="project" value="UniProtKB-KW"/>
</dbReference>
<feature type="repeat" description="WD" evidence="5">
    <location>
        <begin position="227"/>
        <end position="261"/>
    </location>
</feature>
<keyword evidence="2" id="KW-0677">Repeat</keyword>
<evidence type="ECO:0000256" key="3">
    <source>
        <dbReference type="ARBA" id="ARBA00022942"/>
    </source>
</evidence>
<proteinExistence type="inferred from homology"/>
<dbReference type="PROSITE" id="PS50294">
    <property type="entry name" value="WD_REPEATS_REGION"/>
    <property type="match status" value="1"/>
</dbReference>
<evidence type="ECO:0000256" key="6">
    <source>
        <dbReference type="SAM" id="MobiDB-lite"/>
    </source>
</evidence>
<keyword evidence="8" id="KW-1185">Reference proteome</keyword>
<dbReference type="Gene3D" id="2.130.10.10">
    <property type="entry name" value="YVTN repeat-like/Quinoprotein amine dehydrogenase"/>
    <property type="match status" value="2"/>
</dbReference>
<feature type="repeat" description="WD" evidence="5">
    <location>
        <begin position="262"/>
        <end position="303"/>
    </location>
</feature>
<dbReference type="SUPFAM" id="SSF50978">
    <property type="entry name" value="WD40 repeat-like"/>
    <property type="match status" value="1"/>
</dbReference>
<dbReference type="PANTHER" id="PTHR19857:SF19">
    <property type="entry name" value="26S PROTEASOME REGULATORY SUBUNIT RPN14"/>
    <property type="match status" value="1"/>
</dbReference>
<dbReference type="SMART" id="SM00320">
    <property type="entry name" value="WD40"/>
    <property type="match status" value="4"/>
</dbReference>
<evidence type="ECO:0000256" key="2">
    <source>
        <dbReference type="ARBA" id="ARBA00022737"/>
    </source>
</evidence>
<feature type="compositionally biased region" description="Low complexity" evidence="6">
    <location>
        <begin position="487"/>
        <end position="498"/>
    </location>
</feature>
<feature type="repeat" description="WD" evidence="5">
    <location>
        <begin position="323"/>
        <end position="364"/>
    </location>
</feature>
<keyword evidence="1 5" id="KW-0853">WD repeat</keyword>
<comment type="caution">
    <text evidence="7">The sequence shown here is derived from an EMBL/GenBank/DDBJ whole genome shotgun (WGS) entry which is preliminary data.</text>
</comment>
<accession>A0A4E0R9I7</accession>
<keyword evidence="3" id="KW-0647">Proteasome</keyword>
<evidence type="ECO:0000256" key="4">
    <source>
        <dbReference type="ARBA" id="ARBA00038321"/>
    </source>
</evidence>
<feature type="region of interest" description="Disordered" evidence="6">
    <location>
        <begin position="476"/>
        <end position="506"/>
    </location>
</feature>
<sequence length="660" mass="72341">MTYIPRFLFGITNAKTKYPRSSAESRLFFWSSRFDALHRFVTSWLLSFLCEKWQQGDACSPCPACVRFEQITEPFSPSFVLHLVGLAHSYYAVFGRVTHSLSIQKLIMFQFYTIVCYTHDPFPGCLLGNMINSCPGFRIQPDWDKSINEGESEIWFHQYQDGVTKHHKLEKQGSVFIPDANSCQCYYYPPNVLQLRLASTGVKRTFQSPDTVIYLPYSKERPPRVHLSCMDVSPSGELVLSASSEKSVDLWEASNGQIRRTLEGHVAEVYRCRFFPSGLAALTAGADMQLKIWCLVTGRCAATLAPGLAGGVTRVASNSEMEPGGHRAGIMDVGIIHRGRNIVSVDRDGWLRLWDVGSQICLSAIPLTPRATNRTSSPHSVIEETTSLAVKKFGESSISFTDVPSDQTWFQCLETVSQTAVEVGTSDALVAVGMGSEGLVQLYDLNARSRGCVARFQLPTASGSVESCSFVQAPSLPSTDRAGEMVPDSNPSSTQSSPPGSPVSPVRCDRTATTAAFGEYGLAAGGQNGEVGCWDIRYPKRCLLQLTHEKGAVVQLCLLSDPPNQSGHAITMIVGRSDGRVLLYYLGPDVWSSEAEHSDPAGLSRVQWSTLELTGINCEPVRGMAVVPQSSRSGLCGIWTASHSGVFRFYRSLAIRTAFN</sequence>
<dbReference type="EMBL" id="JXXN02001699">
    <property type="protein sequence ID" value="THD24253.1"/>
    <property type="molecule type" value="Genomic_DNA"/>
</dbReference>
<comment type="similarity">
    <text evidence="4">Belongs to the WD repeat PAAF1/RPN14 family.</text>
</comment>
<name>A0A4E0R9I7_FASHE</name>
<evidence type="ECO:0000256" key="5">
    <source>
        <dbReference type="PROSITE-ProRule" id="PRU00221"/>
    </source>
</evidence>
<evidence type="ECO:0000256" key="1">
    <source>
        <dbReference type="ARBA" id="ARBA00022574"/>
    </source>
</evidence>
<dbReference type="Pfam" id="PF00400">
    <property type="entry name" value="WD40"/>
    <property type="match status" value="3"/>
</dbReference>
<dbReference type="PROSITE" id="PS00678">
    <property type="entry name" value="WD_REPEATS_1"/>
    <property type="match status" value="1"/>
</dbReference>
<evidence type="ECO:0000313" key="8">
    <source>
        <dbReference type="Proteomes" id="UP000230066"/>
    </source>
</evidence>
<evidence type="ECO:0000313" key="7">
    <source>
        <dbReference type="EMBL" id="THD24253.1"/>
    </source>
</evidence>